<comment type="subcellular location">
    <subcellularLocation>
        <location evidence="1 5">Bacterial flagellum basal body</location>
    </subcellularLocation>
</comment>
<dbReference type="InterPro" id="IPR001444">
    <property type="entry name" value="Flag_bb_rod_N"/>
</dbReference>
<dbReference type="InterPro" id="IPR011491">
    <property type="entry name" value="FlgE_D2"/>
</dbReference>
<dbReference type="SUPFAM" id="SSF117143">
    <property type="entry name" value="Flagellar hook protein flgE"/>
    <property type="match status" value="1"/>
</dbReference>
<dbReference type="AlphaFoldDB" id="A0A4R4DDN9"/>
<dbReference type="InterPro" id="IPR010930">
    <property type="entry name" value="Flg_bb/hook_C_dom"/>
</dbReference>
<evidence type="ECO:0000256" key="2">
    <source>
        <dbReference type="ARBA" id="ARBA00009677"/>
    </source>
</evidence>
<dbReference type="InterPro" id="IPR037925">
    <property type="entry name" value="FlgE/F/G-like"/>
</dbReference>
<dbReference type="GO" id="GO:0005829">
    <property type="term" value="C:cytosol"/>
    <property type="evidence" value="ECO:0007669"/>
    <property type="project" value="TreeGrafter"/>
</dbReference>
<keyword evidence="9" id="KW-0969">Cilium</keyword>
<dbReference type="GO" id="GO:0071978">
    <property type="term" value="P:bacterial-type flagellum-dependent swarming motility"/>
    <property type="evidence" value="ECO:0007669"/>
    <property type="project" value="TreeGrafter"/>
</dbReference>
<proteinExistence type="inferred from homology"/>
<protein>
    <recommendedName>
        <fullName evidence="3 5">Flagellar hook protein FlgE</fullName>
    </recommendedName>
</protein>
<feature type="domain" description="Flagellar basal body rod protein N-terminal" evidence="6">
    <location>
        <begin position="52"/>
        <end position="80"/>
    </location>
</feature>
<dbReference type="Pfam" id="PF06429">
    <property type="entry name" value="Flg_bbr_C"/>
    <property type="match status" value="1"/>
</dbReference>
<dbReference type="GO" id="GO:0009424">
    <property type="term" value="C:bacterial-type flagellum hook"/>
    <property type="evidence" value="ECO:0007669"/>
    <property type="project" value="TreeGrafter"/>
</dbReference>
<dbReference type="Pfam" id="PF00460">
    <property type="entry name" value="Flg_bb_rod"/>
    <property type="match status" value="1"/>
</dbReference>
<evidence type="ECO:0000256" key="1">
    <source>
        <dbReference type="ARBA" id="ARBA00004117"/>
    </source>
</evidence>
<dbReference type="Pfam" id="PF07559">
    <property type="entry name" value="FlgE_D2"/>
    <property type="match status" value="1"/>
</dbReference>
<evidence type="ECO:0000256" key="3">
    <source>
        <dbReference type="ARBA" id="ARBA00019015"/>
    </source>
</evidence>
<evidence type="ECO:0000259" key="6">
    <source>
        <dbReference type="Pfam" id="PF00460"/>
    </source>
</evidence>
<dbReference type="NCBIfam" id="TIGR03506">
    <property type="entry name" value="FlgEFG_subfam"/>
    <property type="match status" value="1"/>
</dbReference>
<organism evidence="9 10">
    <name type="scientific">Roseicella aquatilis</name>
    <dbReference type="NCBI Taxonomy" id="2527868"/>
    <lineage>
        <taxon>Bacteria</taxon>
        <taxon>Pseudomonadati</taxon>
        <taxon>Pseudomonadota</taxon>
        <taxon>Alphaproteobacteria</taxon>
        <taxon>Acetobacterales</taxon>
        <taxon>Roseomonadaceae</taxon>
        <taxon>Roseicella</taxon>
    </lineage>
</organism>
<keyword evidence="9" id="KW-0966">Cell projection</keyword>
<comment type="similarity">
    <text evidence="2 5">Belongs to the flagella basal body rod proteins family.</text>
</comment>
<evidence type="ECO:0000313" key="10">
    <source>
        <dbReference type="Proteomes" id="UP000295023"/>
    </source>
</evidence>
<feature type="domain" description="Flagellar basal-body/hook protein C-terminal" evidence="7">
    <location>
        <begin position="430"/>
        <end position="473"/>
    </location>
</feature>
<evidence type="ECO:0000256" key="4">
    <source>
        <dbReference type="ARBA" id="ARBA00023143"/>
    </source>
</evidence>
<name>A0A4R4DDN9_9PROT</name>
<evidence type="ECO:0000256" key="5">
    <source>
        <dbReference type="RuleBase" id="RU362116"/>
    </source>
</evidence>
<dbReference type="EMBL" id="SKBM01000017">
    <property type="protein sequence ID" value="TCZ57977.1"/>
    <property type="molecule type" value="Genomic_DNA"/>
</dbReference>
<gene>
    <name evidence="9" type="ORF">EXY23_17505</name>
</gene>
<accession>A0A4R4DDN9</accession>
<feature type="domain" description="Flagellar hook protein FlgE D2" evidence="8">
    <location>
        <begin position="219"/>
        <end position="354"/>
    </location>
</feature>
<keyword evidence="10" id="KW-1185">Reference proteome</keyword>
<keyword evidence="9" id="KW-0282">Flagellum</keyword>
<dbReference type="OrthoDB" id="8372879at2"/>
<dbReference type="Proteomes" id="UP000295023">
    <property type="component" value="Unassembled WGS sequence"/>
</dbReference>
<dbReference type="InterPro" id="IPR020013">
    <property type="entry name" value="Flagellar_FlgE/F/G"/>
</dbReference>
<evidence type="ECO:0000313" key="9">
    <source>
        <dbReference type="EMBL" id="TCZ57977.1"/>
    </source>
</evidence>
<sequence length="475" mass="48942">MDRILPIGTAFTLPQGMPIRLAWRLLPPPWMTPGGPDVVGGSAMPLFGSLFTAISGMNAQSRALSNISGNVANSQTVGFKRLDTSFDDLVAQSGVNGDASGAVSASSTATTDIQGAVEQVDNPLSLALGGRGFFSVARPVSRAADGTASFDPQTMVSRAGDFSLDRDGYLVNGTGYALQGWASRADGTLDRNTLVPLRISTSAYQPVPTSQLSMSANLPATPPDGAMTSTVQVYDQLGNQQSLQMSWTQKSTDVWTLTVTPGTSTEAIGSIDLNFGPTASGTTAAAGTLGGFANGNGLAGSSFAQGSPATVSFNADFGQGQQPITLNLGTFGTASGITQYGGSSYEMRTLSQDGAAPGAFSSVSIKDNGEVVVNYDNGRNTVMGKVPVVTYADPDKLGRLDGQAFTETAEAGSALVSDAGSNGTGQLDVGSVERSNVDISAEFSKLIVAQRAYSANTKIVTATDEMLQDALNMRR</sequence>
<dbReference type="PANTHER" id="PTHR30435:SF1">
    <property type="entry name" value="FLAGELLAR HOOK PROTEIN FLGE"/>
    <property type="match status" value="1"/>
</dbReference>
<dbReference type="Gene3D" id="2.60.98.20">
    <property type="entry name" value="Flagellar hook protein FlgE"/>
    <property type="match status" value="1"/>
</dbReference>
<dbReference type="GO" id="GO:0009425">
    <property type="term" value="C:bacterial-type flagellum basal body"/>
    <property type="evidence" value="ECO:0007669"/>
    <property type="project" value="UniProtKB-SubCell"/>
</dbReference>
<reference evidence="9 10" key="1">
    <citation type="submission" date="2019-03" db="EMBL/GenBank/DDBJ databases">
        <title>Paracraurococcus aquatilis NE82 genome sequence.</title>
        <authorList>
            <person name="Zhao Y."/>
            <person name="Du Z."/>
        </authorList>
    </citation>
    <scope>NUCLEOTIDE SEQUENCE [LARGE SCALE GENOMIC DNA]</scope>
    <source>
        <strain evidence="9 10">NE82</strain>
    </source>
</reference>
<evidence type="ECO:0000259" key="8">
    <source>
        <dbReference type="Pfam" id="PF07559"/>
    </source>
</evidence>
<dbReference type="PANTHER" id="PTHR30435">
    <property type="entry name" value="FLAGELLAR PROTEIN"/>
    <property type="match status" value="1"/>
</dbReference>
<evidence type="ECO:0000259" key="7">
    <source>
        <dbReference type="Pfam" id="PF06429"/>
    </source>
</evidence>
<comment type="caution">
    <text evidence="9">The sequence shown here is derived from an EMBL/GenBank/DDBJ whole genome shotgun (WGS) entry which is preliminary data.</text>
</comment>
<comment type="function">
    <text evidence="5">A flexible structure which links the flagellar filament to the drive apparatus in the basal body.</text>
</comment>
<keyword evidence="4 5" id="KW-0975">Bacterial flagellum</keyword>
<dbReference type="InterPro" id="IPR037058">
    <property type="entry name" value="Falgellar_hook_FlgE_sf"/>
</dbReference>